<accession>A0A4R6WJV6</accession>
<dbReference type="SUPFAM" id="SSF55486">
    <property type="entry name" value="Metalloproteases ('zincins'), catalytic domain"/>
    <property type="match status" value="1"/>
</dbReference>
<reference evidence="2 3" key="1">
    <citation type="submission" date="2019-03" db="EMBL/GenBank/DDBJ databases">
        <title>Genomic Encyclopedia of Archaeal and Bacterial Type Strains, Phase II (KMG-II): from individual species to whole genera.</title>
        <authorList>
            <person name="Goeker M."/>
        </authorList>
    </citation>
    <scope>NUCLEOTIDE SEQUENCE [LARGE SCALE GENOMIC DNA]</scope>
    <source>
        <strain evidence="2 3">DSM 28353</strain>
    </source>
</reference>
<dbReference type="PANTHER" id="PTHR30164:SF2">
    <property type="entry name" value="PROTEIN MTFA"/>
    <property type="match status" value="1"/>
</dbReference>
<dbReference type="InterPro" id="IPR024079">
    <property type="entry name" value="MetalloPept_cat_dom_sf"/>
</dbReference>
<dbReference type="Proteomes" id="UP000295292">
    <property type="component" value="Unassembled WGS sequence"/>
</dbReference>
<dbReference type="Gene3D" id="3.40.390.10">
    <property type="entry name" value="Collagenase (Catalytic Domain)"/>
    <property type="match status" value="1"/>
</dbReference>
<dbReference type="Pfam" id="PF06167">
    <property type="entry name" value="Peptidase_M90"/>
    <property type="match status" value="1"/>
</dbReference>
<keyword evidence="1" id="KW-0812">Transmembrane</keyword>
<dbReference type="CDD" id="cd20169">
    <property type="entry name" value="Peptidase_M90_mtfA"/>
    <property type="match status" value="1"/>
</dbReference>
<feature type="transmembrane region" description="Helical" evidence="1">
    <location>
        <begin position="6"/>
        <end position="23"/>
    </location>
</feature>
<evidence type="ECO:0000313" key="2">
    <source>
        <dbReference type="EMBL" id="TDQ75897.1"/>
    </source>
</evidence>
<dbReference type="GO" id="GO:0008237">
    <property type="term" value="F:metallopeptidase activity"/>
    <property type="evidence" value="ECO:0007669"/>
    <property type="project" value="InterPro"/>
</dbReference>
<sequence length="264" mass="30584">MYNPYFVTGLIFFVGIILIFYTFKRVNGKRRNVYTELPDAFIEGILLDKIRFYLNLSDVERSVFKERVQYFLRKVKISGEKGAIVTDCDKVLIAASATIPLLHFETWAYENLEEVIVYPDYFDERFDTQSDSKNVAGMVGSGAMNRKMVLSLPALRGGFDRYVDGNTAVHEFVHLIDKADGVVDGVPEYLIPKELIDPWMKEMNRTIREIREGDSDIRTYAGTNEAEFLAVLSEYFFKKPKKLQDEHPELFALLDKIYNRRLEV</sequence>
<dbReference type="EMBL" id="SNYV01000016">
    <property type="protein sequence ID" value="TDQ75897.1"/>
    <property type="molecule type" value="Genomic_DNA"/>
</dbReference>
<comment type="caution">
    <text evidence="2">The sequence shown here is derived from an EMBL/GenBank/DDBJ whole genome shotgun (WGS) entry which is preliminary data.</text>
</comment>
<evidence type="ECO:0000256" key="1">
    <source>
        <dbReference type="SAM" id="Phobius"/>
    </source>
</evidence>
<dbReference type="InterPro" id="IPR010384">
    <property type="entry name" value="MtfA_fam"/>
</dbReference>
<dbReference type="PANTHER" id="PTHR30164">
    <property type="entry name" value="MTFA PEPTIDASE"/>
    <property type="match status" value="1"/>
</dbReference>
<organism evidence="2 3">
    <name type="scientific">Sphingobacterium yanglingense</name>
    <dbReference type="NCBI Taxonomy" id="1437280"/>
    <lineage>
        <taxon>Bacteria</taxon>
        <taxon>Pseudomonadati</taxon>
        <taxon>Bacteroidota</taxon>
        <taxon>Sphingobacteriia</taxon>
        <taxon>Sphingobacteriales</taxon>
        <taxon>Sphingobacteriaceae</taxon>
        <taxon>Sphingobacterium</taxon>
    </lineage>
</organism>
<evidence type="ECO:0008006" key="4">
    <source>
        <dbReference type="Google" id="ProtNLM"/>
    </source>
</evidence>
<dbReference type="GO" id="GO:0004177">
    <property type="term" value="F:aminopeptidase activity"/>
    <property type="evidence" value="ECO:0007669"/>
    <property type="project" value="TreeGrafter"/>
</dbReference>
<proteinExistence type="predicted"/>
<dbReference type="GO" id="GO:0005829">
    <property type="term" value="C:cytosol"/>
    <property type="evidence" value="ECO:0007669"/>
    <property type="project" value="TreeGrafter"/>
</dbReference>
<keyword evidence="1" id="KW-1133">Transmembrane helix</keyword>
<dbReference type="RefSeq" id="WP_133585781.1">
    <property type="nucleotide sequence ID" value="NZ_SNYV01000016.1"/>
</dbReference>
<gene>
    <name evidence="2" type="ORF">CLV99_3592</name>
</gene>
<dbReference type="InterPro" id="IPR042252">
    <property type="entry name" value="MtfA_N"/>
</dbReference>
<protein>
    <recommendedName>
        <fullName evidence="4">Peptidase</fullName>
    </recommendedName>
</protein>
<dbReference type="OrthoDB" id="9786424at2"/>
<evidence type="ECO:0000313" key="3">
    <source>
        <dbReference type="Proteomes" id="UP000295292"/>
    </source>
</evidence>
<dbReference type="Gene3D" id="1.10.472.150">
    <property type="entry name" value="Glucose-regulated metallo-peptidase M90, N-terminal domain"/>
    <property type="match status" value="1"/>
</dbReference>
<keyword evidence="1" id="KW-0472">Membrane</keyword>
<name>A0A4R6WJV6_9SPHI</name>
<dbReference type="AlphaFoldDB" id="A0A4R6WJV6"/>
<keyword evidence="3" id="KW-1185">Reference proteome</keyword>